<feature type="region of interest" description="Disordered" evidence="1">
    <location>
        <begin position="1"/>
        <end position="25"/>
    </location>
</feature>
<reference evidence="2" key="1">
    <citation type="journal article" date="2019" name="Sci. Rep.">
        <title>Draft genome of Tanacetum cinerariifolium, the natural source of mosquito coil.</title>
        <authorList>
            <person name="Yamashiro T."/>
            <person name="Shiraishi A."/>
            <person name="Satake H."/>
            <person name="Nakayama K."/>
        </authorList>
    </citation>
    <scope>NUCLEOTIDE SEQUENCE</scope>
</reference>
<name>A0A699U3K5_TANCI</name>
<dbReference type="EMBL" id="BKCJ011295352">
    <property type="protein sequence ID" value="GFD16751.1"/>
    <property type="molecule type" value="Genomic_DNA"/>
</dbReference>
<comment type="caution">
    <text evidence="2">The sequence shown here is derived from an EMBL/GenBank/DDBJ whole genome shotgun (WGS) entry which is preliminary data.</text>
</comment>
<accession>A0A699U3K5</accession>
<dbReference type="AlphaFoldDB" id="A0A699U3K5"/>
<protein>
    <submittedName>
        <fullName evidence="2">Uncharacterized protein</fullName>
    </submittedName>
</protein>
<feature type="compositionally biased region" description="Acidic residues" evidence="1">
    <location>
        <begin position="9"/>
        <end position="18"/>
    </location>
</feature>
<organism evidence="2">
    <name type="scientific">Tanacetum cinerariifolium</name>
    <name type="common">Dalmatian daisy</name>
    <name type="synonym">Chrysanthemum cinerariifolium</name>
    <dbReference type="NCBI Taxonomy" id="118510"/>
    <lineage>
        <taxon>Eukaryota</taxon>
        <taxon>Viridiplantae</taxon>
        <taxon>Streptophyta</taxon>
        <taxon>Embryophyta</taxon>
        <taxon>Tracheophyta</taxon>
        <taxon>Spermatophyta</taxon>
        <taxon>Magnoliopsida</taxon>
        <taxon>eudicotyledons</taxon>
        <taxon>Gunneridae</taxon>
        <taxon>Pentapetalae</taxon>
        <taxon>asterids</taxon>
        <taxon>campanulids</taxon>
        <taxon>Asterales</taxon>
        <taxon>Asteraceae</taxon>
        <taxon>Asteroideae</taxon>
        <taxon>Anthemideae</taxon>
        <taxon>Anthemidinae</taxon>
        <taxon>Tanacetum</taxon>
    </lineage>
</organism>
<evidence type="ECO:0000313" key="2">
    <source>
        <dbReference type="EMBL" id="GFD16751.1"/>
    </source>
</evidence>
<gene>
    <name evidence="2" type="ORF">Tci_888720</name>
</gene>
<proteinExistence type="predicted"/>
<sequence length="121" mass="13384">SIPAFKDSDEIEPFEEGETAATPPPFGYRVAARISVQPHILMPFCSESEVERLLAIPIPPLSPVSPTSYPLPPFLMPLPIFTPLPTSVAAAVSRQIRPTLTIADKHRADDKLIGRLMRERR</sequence>
<feature type="non-terminal residue" evidence="2">
    <location>
        <position position="1"/>
    </location>
</feature>
<evidence type="ECO:0000256" key="1">
    <source>
        <dbReference type="SAM" id="MobiDB-lite"/>
    </source>
</evidence>